<reference evidence="2" key="1">
    <citation type="submission" date="2018-05" db="EMBL/GenBank/DDBJ databases">
        <title>Draft genome of Mucuna pruriens seed.</title>
        <authorList>
            <person name="Nnadi N.E."/>
            <person name="Vos R."/>
            <person name="Hasami M.H."/>
            <person name="Devisetty U.K."/>
            <person name="Aguiy J.C."/>
        </authorList>
    </citation>
    <scope>NUCLEOTIDE SEQUENCE [LARGE SCALE GENOMIC DNA]</scope>
    <source>
        <strain evidence="2">JCA_2017</strain>
    </source>
</reference>
<evidence type="ECO:0000259" key="1">
    <source>
        <dbReference type="Pfam" id="PF05699"/>
    </source>
</evidence>
<feature type="domain" description="HAT C-terminal dimerisation" evidence="1">
    <location>
        <begin position="13"/>
        <end position="79"/>
    </location>
</feature>
<dbReference type="AlphaFoldDB" id="A0A371GEZ2"/>
<accession>A0A371GEZ2</accession>
<dbReference type="Pfam" id="PF05699">
    <property type="entry name" value="Dimer_Tnp_hAT"/>
    <property type="match status" value="1"/>
</dbReference>
<dbReference type="EMBL" id="QJKJ01005761">
    <property type="protein sequence ID" value="RDX89127.1"/>
    <property type="molecule type" value="Genomic_DNA"/>
</dbReference>
<keyword evidence="3" id="KW-1185">Reference proteome</keyword>
<dbReference type="InterPro" id="IPR008906">
    <property type="entry name" value="HATC_C_dom"/>
</dbReference>
<dbReference type="OrthoDB" id="1434871at2759"/>
<dbReference type="Proteomes" id="UP000257109">
    <property type="component" value="Unassembled WGS sequence"/>
</dbReference>
<comment type="caution">
    <text evidence="2">The sequence shown here is derived from an EMBL/GenBank/DDBJ whole genome shotgun (WGS) entry which is preliminary data.</text>
</comment>
<organism evidence="2 3">
    <name type="scientific">Mucuna pruriens</name>
    <name type="common">Velvet bean</name>
    <name type="synonym">Dolichos pruriens</name>
    <dbReference type="NCBI Taxonomy" id="157652"/>
    <lineage>
        <taxon>Eukaryota</taxon>
        <taxon>Viridiplantae</taxon>
        <taxon>Streptophyta</taxon>
        <taxon>Embryophyta</taxon>
        <taxon>Tracheophyta</taxon>
        <taxon>Spermatophyta</taxon>
        <taxon>Magnoliopsida</taxon>
        <taxon>eudicotyledons</taxon>
        <taxon>Gunneridae</taxon>
        <taxon>Pentapetalae</taxon>
        <taxon>rosids</taxon>
        <taxon>fabids</taxon>
        <taxon>Fabales</taxon>
        <taxon>Fabaceae</taxon>
        <taxon>Papilionoideae</taxon>
        <taxon>50 kb inversion clade</taxon>
        <taxon>NPAAA clade</taxon>
        <taxon>indigoferoid/millettioid clade</taxon>
        <taxon>Phaseoleae</taxon>
        <taxon>Mucuna</taxon>
    </lineage>
</organism>
<name>A0A371GEZ2_MUCPR</name>
<evidence type="ECO:0000313" key="2">
    <source>
        <dbReference type="EMBL" id="RDX89127.1"/>
    </source>
</evidence>
<protein>
    <recommendedName>
        <fullName evidence="1">HAT C-terminal dimerisation domain-containing protein</fullName>
    </recommendedName>
</protein>
<sequence>MFGYLAAVRKRMTMIPVERWKMYGAHTLDLQNLAIKVLCLTCSLSRCDHNWSTFEHIHSKKRSRLEYQKLQELVYVKYNQALQERYECRDLINPIVLNDIDDNNEWIVGELDVDGEDVENELVFDDDNLTWRDVARRKKEKKWWKKRTKMNKVKMKGRKSIILVLMGVMKTITWNFKKMKKITNKI</sequence>
<dbReference type="SUPFAM" id="SSF53098">
    <property type="entry name" value="Ribonuclease H-like"/>
    <property type="match status" value="1"/>
</dbReference>
<feature type="non-terminal residue" evidence="2">
    <location>
        <position position="1"/>
    </location>
</feature>
<dbReference type="InterPro" id="IPR012337">
    <property type="entry name" value="RNaseH-like_sf"/>
</dbReference>
<proteinExistence type="predicted"/>
<gene>
    <name evidence="2" type="ORF">CR513_29184</name>
</gene>
<evidence type="ECO:0000313" key="3">
    <source>
        <dbReference type="Proteomes" id="UP000257109"/>
    </source>
</evidence>
<dbReference type="STRING" id="157652.A0A371GEZ2"/>
<dbReference type="GO" id="GO:0046983">
    <property type="term" value="F:protein dimerization activity"/>
    <property type="evidence" value="ECO:0007669"/>
    <property type="project" value="InterPro"/>
</dbReference>